<feature type="compositionally biased region" description="Polar residues" evidence="12">
    <location>
        <begin position="27"/>
        <end position="37"/>
    </location>
</feature>
<keyword evidence="15" id="KW-1185">Reference proteome</keyword>
<evidence type="ECO:0000256" key="10">
    <source>
        <dbReference type="ARBA" id="ARBA00023004"/>
    </source>
</evidence>
<evidence type="ECO:0000256" key="11">
    <source>
        <dbReference type="ARBA" id="ARBA00031832"/>
    </source>
</evidence>
<keyword evidence="6" id="KW-0479">Metal-binding</keyword>
<keyword evidence="10" id="KW-0408">Iron</keyword>
<dbReference type="OrthoDB" id="13290at2"/>
<comment type="subcellular location">
    <subcellularLocation>
        <location evidence="1">Periplasm</location>
    </subcellularLocation>
</comment>
<keyword evidence="7 13" id="KW-0732">Signal</keyword>
<dbReference type="GO" id="GO:0042597">
    <property type="term" value="C:periplasmic space"/>
    <property type="evidence" value="ECO:0007669"/>
    <property type="project" value="UniProtKB-SubCell"/>
</dbReference>
<comment type="similarity">
    <text evidence="2">Belongs to the NapB family.</text>
</comment>
<dbReference type="SUPFAM" id="SSF48695">
    <property type="entry name" value="Multiheme cytochromes"/>
    <property type="match status" value="1"/>
</dbReference>
<evidence type="ECO:0000256" key="9">
    <source>
        <dbReference type="ARBA" id="ARBA00022982"/>
    </source>
</evidence>
<keyword evidence="5" id="KW-0349">Heme</keyword>
<dbReference type="AlphaFoldDB" id="E1SPL0"/>
<keyword evidence="8" id="KW-0574">Periplasm</keyword>
<evidence type="ECO:0000256" key="13">
    <source>
        <dbReference type="SAM" id="SignalP"/>
    </source>
</evidence>
<evidence type="ECO:0000256" key="8">
    <source>
        <dbReference type="ARBA" id="ARBA00022764"/>
    </source>
</evidence>
<dbReference type="KEGG" id="fbl:Fbal_3631"/>
<evidence type="ECO:0000256" key="2">
    <source>
        <dbReference type="ARBA" id="ARBA00007368"/>
    </source>
</evidence>
<evidence type="ECO:0000256" key="4">
    <source>
        <dbReference type="ARBA" id="ARBA00022448"/>
    </source>
</evidence>
<dbReference type="HOGENOM" id="CLU_103367_1_0_6"/>
<accession>E1SPL0</accession>
<feature type="signal peptide" evidence="13">
    <location>
        <begin position="1"/>
        <end position="20"/>
    </location>
</feature>
<feature type="chain" id="PRO_5003151290" description="Periplasmic nitrate reductase, electron transfer subunit" evidence="13">
    <location>
        <begin position="21"/>
        <end position="128"/>
    </location>
</feature>
<dbReference type="InterPro" id="IPR005591">
    <property type="entry name" value="NapB"/>
</dbReference>
<dbReference type="EMBL" id="CP002209">
    <property type="protein sequence ID" value="ADN77827.1"/>
    <property type="molecule type" value="Genomic_DNA"/>
</dbReference>
<dbReference type="InterPro" id="IPR036280">
    <property type="entry name" value="Multihaem_cyt_sf"/>
</dbReference>
<dbReference type="GeneID" id="67183837"/>
<evidence type="ECO:0000256" key="3">
    <source>
        <dbReference type="ARBA" id="ARBA00013773"/>
    </source>
</evidence>
<name>E1SPL0_FERBD</name>
<dbReference type="STRING" id="550540.Fbal_3631"/>
<dbReference type="GO" id="GO:0009061">
    <property type="term" value="P:anaerobic respiration"/>
    <property type="evidence" value="ECO:0007669"/>
    <property type="project" value="InterPro"/>
</dbReference>
<dbReference type="RefSeq" id="WP_013347132.1">
    <property type="nucleotide sequence ID" value="NC_014541.1"/>
</dbReference>
<dbReference type="PANTHER" id="PTHR38604">
    <property type="entry name" value="PERIPLASMIC NITRATE REDUCTASE, ELECTRON TRANSFER SUBUNIT"/>
    <property type="match status" value="1"/>
</dbReference>
<evidence type="ECO:0000256" key="6">
    <source>
        <dbReference type="ARBA" id="ARBA00022723"/>
    </source>
</evidence>
<feature type="region of interest" description="Disordered" evidence="12">
    <location>
        <begin position="26"/>
        <end position="48"/>
    </location>
</feature>
<dbReference type="GO" id="GO:0046872">
    <property type="term" value="F:metal ion binding"/>
    <property type="evidence" value="ECO:0007669"/>
    <property type="project" value="UniProtKB-KW"/>
</dbReference>
<keyword evidence="4" id="KW-0813">Transport</keyword>
<organism evidence="14 15">
    <name type="scientific">Ferrimonas balearica (strain DSM 9799 / CCM 4581 / KCTC 23876 / PAT)</name>
    <dbReference type="NCBI Taxonomy" id="550540"/>
    <lineage>
        <taxon>Bacteria</taxon>
        <taxon>Pseudomonadati</taxon>
        <taxon>Pseudomonadota</taxon>
        <taxon>Gammaproteobacteria</taxon>
        <taxon>Alteromonadales</taxon>
        <taxon>Ferrimonadaceae</taxon>
        <taxon>Ferrimonas</taxon>
    </lineage>
</organism>
<dbReference type="Pfam" id="PF03892">
    <property type="entry name" value="NapB"/>
    <property type="match status" value="1"/>
</dbReference>
<sequence>MTHWKLIVVATLGLSGLTWAAEAPQSLRGTTPVSDSASPPPMAQYPAKGKALPRTFVHQPPLIPHKASYPITRERNSCKGCHDPARAAKMKATPTHASHYDSAGELNDAYYFCKQCHVPQQTLTSEAK</sequence>
<protein>
    <recommendedName>
        <fullName evidence="3">Periplasmic nitrate reductase, electron transfer subunit</fullName>
    </recommendedName>
    <alternativeName>
        <fullName evidence="11">Diheme cytochrome c NapB</fullName>
    </alternativeName>
</protein>
<evidence type="ECO:0000256" key="12">
    <source>
        <dbReference type="SAM" id="MobiDB-lite"/>
    </source>
</evidence>
<proteinExistence type="inferred from homology"/>
<evidence type="ECO:0000256" key="1">
    <source>
        <dbReference type="ARBA" id="ARBA00004418"/>
    </source>
</evidence>
<evidence type="ECO:0000256" key="5">
    <source>
        <dbReference type="ARBA" id="ARBA00022617"/>
    </source>
</evidence>
<dbReference type="Proteomes" id="UP000006683">
    <property type="component" value="Chromosome"/>
</dbReference>
<evidence type="ECO:0000313" key="14">
    <source>
        <dbReference type="EMBL" id="ADN77827.1"/>
    </source>
</evidence>
<dbReference type="Gene3D" id="1.10.1130.10">
    <property type="entry name" value="Flavocytochrome C3, Chain A"/>
    <property type="match status" value="1"/>
</dbReference>
<keyword evidence="9" id="KW-0249">Electron transport</keyword>
<reference evidence="14 15" key="1">
    <citation type="journal article" date="2010" name="Stand. Genomic Sci.">
        <title>Complete genome sequence of Ferrimonas balearica type strain (PAT).</title>
        <authorList>
            <person name="Nolan M."/>
            <person name="Sikorski J."/>
            <person name="Davenport K."/>
            <person name="Lucas S."/>
            <person name="Glavina Del Rio T."/>
            <person name="Tice H."/>
            <person name="Cheng J."/>
            <person name="Goodwin L."/>
            <person name="Pitluck S."/>
            <person name="Liolios K."/>
            <person name="Ivanova N."/>
            <person name="Mavromatis K."/>
            <person name="Ovchinnikova G."/>
            <person name="Pati A."/>
            <person name="Chen A."/>
            <person name="Palaniappan K."/>
            <person name="Land M."/>
            <person name="Hauser L."/>
            <person name="Chang Y."/>
            <person name="Jeffries C."/>
            <person name="Tapia R."/>
            <person name="Brettin T."/>
            <person name="Detter J."/>
            <person name="Han C."/>
            <person name="Yasawong M."/>
            <person name="Rohde M."/>
            <person name="Tindall B."/>
            <person name="Goker M."/>
            <person name="Woyke T."/>
            <person name="Bristow J."/>
            <person name="Eisen J."/>
            <person name="Markowitz V."/>
            <person name="Hugenholtz P."/>
            <person name="Kyrpides N."/>
            <person name="Klenk H."/>
            <person name="Lapidus A."/>
        </authorList>
    </citation>
    <scope>NUCLEOTIDE SEQUENCE [LARGE SCALE GENOMIC DNA]</scope>
    <source>
        <strain evidence="15">DSM 9799 / CCM 4581 / KCTC 23876 / PAT</strain>
    </source>
</reference>
<evidence type="ECO:0000313" key="15">
    <source>
        <dbReference type="Proteomes" id="UP000006683"/>
    </source>
</evidence>
<dbReference type="PANTHER" id="PTHR38604:SF1">
    <property type="entry name" value="PERIPLASMIC NITRATE REDUCTASE, ELECTRON TRANSFER SUBUNIT"/>
    <property type="match status" value="1"/>
</dbReference>
<dbReference type="eggNOG" id="COG3043">
    <property type="taxonomic scope" value="Bacteria"/>
</dbReference>
<evidence type="ECO:0000256" key="7">
    <source>
        <dbReference type="ARBA" id="ARBA00022729"/>
    </source>
</evidence>
<gene>
    <name evidence="14" type="ordered locus">Fbal_3631</name>
</gene>